<evidence type="ECO:0000256" key="1">
    <source>
        <dbReference type="SAM" id="Phobius"/>
    </source>
</evidence>
<dbReference type="Proteomes" id="UP001589755">
    <property type="component" value="Unassembled WGS sequence"/>
</dbReference>
<keyword evidence="1" id="KW-1133">Transmembrane helix</keyword>
<dbReference type="Pfam" id="PF11666">
    <property type="entry name" value="DUF2933"/>
    <property type="match status" value="1"/>
</dbReference>
<keyword evidence="3" id="KW-1185">Reference proteome</keyword>
<accession>A0ABV6D819</accession>
<dbReference type="EMBL" id="JBHLXD010000014">
    <property type="protein sequence ID" value="MFC0208756.1"/>
    <property type="molecule type" value="Genomic_DNA"/>
</dbReference>
<gene>
    <name evidence="2" type="ORF">ACFFJ2_10130</name>
</gene>
<keyword evidence="1" id="KW-0812">Transmembrane</keyword>
<feature type="transmembrane region" description="Helical" evidence="1">
    <location>
        <begin position="43"/>
        <end position="63"/>
    </location>
</feature>
<protein>
    <submittedName>
        <fullName evidence="2">DUF2933 domain-containing protein</fullName>
    </submittedName>
</protein>
<dbReference type="RefSeq" id="WP_261522135.1">
    <property type="nucleotide sequence ID" value="NZ_JAODNW010000022.1"/>
</dbReference>
<feature type="transmembrane region" description="Helical" evidence="1">
    <location>
        <begin position="20"/>
        <end position="36"/>
    </location>
</feature>
<dbReference type="InterPro" id="IPR021682">
    <property type="entry name" value="DUF2933"/>
</dbReference>
<evidence type="ECO:0000313" key="2">
    <source>
        <dbReference type="EMBL" id="MFC0208756.1"/>
    </source>
</evidence>
<comment type="caution">
    <text evidence="2">The sequence shown here is derived from an EMBL/GenBank/DDBJ whole genome shotgun (WGS) entry which is preliminary data.</text>
</comment>
<keyword evidence="1" id="KW-0472">Membrane</keyword>
<reference evidence="2 3" key="1">
    <citation type="submission" date="2024-09" db="EMBL/GenBank/DDBJ databases">
        <authorList>
            <person name="Sun Q."/>
            <person name="Mori K."/>
        </authorList>
    </citation>
    <scope>NUCLEOTIDE SEQUENCE [LARGE SCALE GENOMIC DNA]</scope>
    <source>
        <strain evidence="2 3">CCM 8543</strain>
    </source>
</reference>
<sequence>MTEHHNHEPQGGSFWKSRTGITLLVFLAVAALLLAYEHRVHLFAGNLGIGLLLAACVLVHLFMHGGHGGHGNGGSK</sequence>
<organism evidence="2 3">
    <name type="scientific">Chelativorans intermedius</name>
    <dbReference type="NCBI Taxonomy" id="515947"/>
    <lineage>
        <taxon>Bacteria</taxon>
        <taxon>Pseudomonadati</taxon>
        <taxon>Pseudomonadota</taxon>
        <taxon>Alphaproteobacteria</taxon>
        <taxon>Hyphomicrobiales</taxon>
        <taxon>Phyllobacteriaceae</taxon>
        <taxon>Chelativorans</taxon>
    </lineage>
</organism>
<name>A0ABV6D819_9HYPH</name>
<evidence type="ECO:0000313" key="3">
    <source>
        <dbReference type="Proteomes" id="UP001589755"/>
    </source>
</evidence>
<proteinExistence type="predicted"/>